<name>A0ABV7TTL3_9NEIS</name>
<dbReference type="SUPFAM" id="SSF82784">
    <property type="entry name" value="OsmC-like"/>
    <property type="match status" value="1"/>
</dbReference>
<gene>
    <name evidence="1" type="ORF">ACFOKJ_08160</name>
</gene>
<comment type="caution">
    <text evidence="1">The sequence shown here is derived from an EMBL/GenBank/DDBJ whole genome shotgun (WGS) entry which is preliminary data.</text>
</comment>
<dbReference type="InterPro" id="IPR003718">
    <property type="entry name" value="OsmC/Ohr_fam"/>
</dbReference>
<dbReference type="RefSeq" id="WP_390278404.1">
    <property type="nucleotide sequence ID" value="NZ_JBHRYH010000017.1"/>
</dbReference>
<dbReference type="InterPro" id="IPR036102">
    <property type="entry name" value="OsmC/Ohrsf"/>
</dbReference>
<keyword evidence="1" id="KW-0575">Peroxidase</keyword>
<dbReference type="Proteomes" id="UP001595636">
    <property type="component" value="Unassembled WGS sequence"/>
</dbReference>
<reference evidence="2" key="1">
    <citation type="journal article" date="2019" name="Int. J. Syst. Evol. Microbiol.">
        <title>The Global Catalogue of Microorganisms (GCM) 10K type strain sequencing project: providing services to taxonomists for standard genome sequencing and annotation.</title>
        <authorList>
            <consortium name="The Broad Institute Genomics Platform"/>
            <consortium name="The Broad Institute Genome Sequencing Center for Infectious Disease"/>
            <person name="Wu L."/>
            <person name="Ma J."/>
        </authorList>
    </citation>
    <scope>NUCLEOTIDE SEQUENCE [LARGE SCALE GENOMIC DNA]</scope>
    <source>
        <strain evidence="2">KCTC 42195</strain>
    </source>
</reference>
<evidence type="ECO:0000313" key="1">
    <source>
        <dbReference type="EMBL" id="MFC3626109.1"/>
    </source>
</evidence>
<dbReference type="EMBL" id="JBHRYH010000017">
    <property type="protein sequence ID" value="MFC3626109.1"/>
    <property type="molecule type" value="Genomic_DNA"/>
</dbReference>
<evidence type="ECO:0000313" key="2">
    <source>
        <dbReference type="Proteomes" id="UP001595636"/>
    </source>
</evidence>
<protein>
    <submittedName>
        <fullName evidence="1">OsmC family protein</fullName>
        <ecNumber evidence="1">1.11.1.-</ecNumber>
    </submittedName>
</protein>
<keyword evidence="2" id="KW-1185">Reference proteome</keyword>
<proteinExistence type="predicted"/>
<organism evidence="1 2">
    <name type="scientific">Vogesella amnigena</name>
    <dbReference type="NCBI Taxonomy" id="1507449"/>
    <lineage>
        <taxon>Bacteria</taxon>
        <taxon>Pseudomonadati</taxon>
        <taxon>Pseudomonadota</taxon>
        <taxon>Betaproteobacteria</taxon>
        <taxon>Neisseriales</taxon>
        <taxon>Chromobacteriaceae</taxon>
        <taxon>Vogesella</taxon>
    </lineage>
</organism>
<dbReference type="Pfam" id="PF02566">
    <property type="entry name" value="OsmC"/>
    <property type="match status" value="1"/>
</dbReference>
<dbReference type="InterPro" id="IPR015946">
    <property type="entry name" value="KH_dom-like_a/b"/>
</dbReference>
<sequence length="151" mass="16264">MSENTVVSLQQIENYRFDNRFAAGGHQLQTDEPAPLGSDSGPSPTQLLTAAVANCLSASLLFASRKFHIDFEPLSCEASALVDRNERNRLRVLRIDVSLRAGKQVGAAANLERLLGSFEDFCTVSQSVGQGIPIHVTVLDADGTVLKQPVV</sequence>
<accession>A0ABV7TTL3</accession>
<dbReference type="Gene3D" id="3.30.300.20">
    <property type="match status" value="1"/>
</dbReference>
<dbReference type="GO" id="GO:0004601">
    <property type="term" value="F:peroxidase activity"/>
    <property type="evidence" value="ECO:0007669"/>
    <property type="project" value="UniProtKB-KW"/>
</dbReference>
<dbReference type="EC" id="1.11.1.-" evidence="1"/>
<keyword evidence="1" id="KW-0560">Oxidoreductase</keyword>